<dbReference type="OrthoDB" id="981508at2"/>
<evidence type="ECO:0000256" key="1">
    <source>
        <dbReference type="ARBA" id="ARBA00022679"/>
    </source>
</evidence>
<dbReference type="STRING" id="388413.ALPR1_09955"/>
<dbReference type="AlphaFoldDB" id="A3HRR2"/>
<keyword evidence="2" id="KW-0325">Glycoprotein</keyword>
<dbReference type="PANTHER" id="PTHR10605">
    <property type="entry name" value="HEPARAN SULFATE SULFOTRANSFERASE"/>
    <property type="match status" value="1"/>
</dbReference>
<dbReference type="Proteomes" id="UP000003919">
    <property type="component" value="Chromosome"/>
</dbReference>
<accession>A3HRR2</accession>
<keyword evidence="5" id="KW-1185">Reference proteome</keyword>
<dbReference type="Pfam" id="PF00685">
    <property type="entry name" value="Sulfotransfer_1"/>
    <property type="match status" value="1"/>
</dbReference>
<dbReference type="RefSeq" id="WP_008200208.1">
    <property type="nucleotide sequence ID" value="NZ_CM001023.1"/>
</dbReference>
<dbReference type="PANTHER" id="PTHR10605:SF56">
    <property type="entry name" value="BIFUNCTIONAL HEPARAN SULFATE N-DEACETYLASE_N-SULFOTRANSFERASE"/>
    <property type="match status" value="1"/>
</dbReference>
<gene>
    <name evidence="4" type="ORF">ALPR1_09955</name>
</gene>
<evidence type="ECO:0000313" key="4">
    <source>
        <dbReference type="EMBL" id="EAZ82530.1"/>
    </source>
</evidence>
<evidence type="ECO:0000256" key="2">
    <source>
        <dbReference type="ARBA" id="ARBA00023180"/>
    </source>
</evidence>
<proteinExistence type="predicted"/>
<name>A3HRR2_9BACT</name>
<evidence type="ECO:0000259" key="3">
    <source>
        <dbReference type="Pfam" id="PF00685"/>
    </source>
</evidence>
<feature type="domain" description="Sulfotransferase" evidence="3">
    <location>
        <begin position="4"/>
        <end position="206"/>
    </location>
</feature>
<comment type="caution">
    <text evidence="4">The sequence shown here is derived from an EMBL/GenBank/DDBJ whole genome shotgun (WGS) entry which is preliminary data.</text>
</comment>
<dbReference type="Gene3D" id="3.40.50.300">
    <property type="entry name" value="P-loop containing nucleotide triphosphate hydrolases"/>
    <property type="match status" value="1"/>
</dbReference>
<dbReference type="EMBL" id="AAXU02000001">
    <property type="protein sequence ID" value="EAZ82530.1"/>
    <property type="molecule type" value="Genomic_DNA"/>
</dbReference>
<dbReference type="EMBL" id="CM001023">
    <property type="protein sequence ID" value="EAZ82530.1"/>
    <property type="molecule type" value="Genomic_DNA"/>
</dbReference>
<organism evidence="4 5">
    <name type="scientific">Algoriphagus machipongonensis</name>
    <dbReference type="NCBI Taxonomy" id="388413"/>
    <lineage>
        <taxon>Bacteria</taxon>
        <taxon>Pseudomonadati</taxon>
        <taxon>Bacteroidota</taxon>
        <taxon>Cytophagia</taxon>
        <taxon>Cytophagales</taxon>
        <taxon>Cyclobacteriaceae</taxon>
        <taxon>Algoriphagus</taxon>
    </lineage>
</organism>
<dbReference type="HOGENOM" id="CLU_017703_1_1_10"/>
<protein>
    <submittedName>
        <fullName evidence="4">Sulfotransferase</fullName>
    </submittedName>
</protein>
<dbReference type="InterPro" id="IPR037359">
    <property type="entry name" value="NST/OST"/>
</dbReference>
<dbReference type="SUPFAM" id="SSF52540">
    <property type="entry name" value="P-loop containing nucleoside triphosphate hydrolases"/>
    <property type="match status" value="1"/>
</dbReference>
<dbReference type="GO" id="GO:0008146">
    <property type="term" value="F:sulfotransferase activity"/>
    <property type="evidence" value="ECO:0007669"/>
    <property type="project" value="InterPro"/>
</dbReference>
<reference evidence="4 5" key="1">
    <citation type="journal article" date="2011" name="J. Bacteriol.">
        <title>Complete genome sequence of Algoriphagus sp. PR1, bacterial prey of a colony-forming choanoflagellate.</title>
        <authorList>
            <person name="Alegado R.A."/>
            <person name="Ferriera S."/>
            <person name="Nusbaum C."/>
            <person name="Young S.K."/>
            <person name="Zeng Q."/>
            <person name="Imamovic A."/>
            <person name="Fairclough S.R."/>
            <person name="King N."/>
        </authorList>
    </citation>
    <scope>NUCLEOTIDE SEQUENCE [LARGE SCALE GENOMIC DNA]</scope>
    <source>
        <strain evidence="4 5">PR1</strain>
    </source>
</reference>
<dbReference type="InterPro" id="IPR000863">
    <property type="entry name" value="Sulfotransferase_dom"/>
</dbReference>
<keyword evidence="1" id="KW-0808">Transferase</keyword>
<dbReference type="InterPro" id="IPR027417">
    <property type="entry name" value="P-loop_NTPase"/>
</dbReference>
<evidence type="ECO:0000313" key="5">
    <source>
        <dbReference type="Proteomes" id="UP000003919"/>
    </source>
</evidence>
<dbReference type="eggNOG" id="COG4424">
    <property type="taxonomic scope" value="Bacteria"/>
</dbReference>
<sequence>MKINTFLIGAQKAGTTSLYDWLGQHDDVLAPDFIKDYHHFTAPSLQEKADEYLESFYKSKSKVLLHSAVNYLYFSEKCAERLHNYNPDAKLLICLRKPQDRAISAYKYFVRSLRETNSLADSLSLELSNSFTDYASLSNRTYISHGKYSSQISDYLKYFPRNQIHFTIYEELINPDMRLSVMQEVYDFLQINSNVDINFKHLNKSSSPKSNIINVLLRGRGIKMFKNLLPLKFRKNLSKKIEQLNLSNDEISVYISDEELNLLDEYLNDECELTGDIIAKKLDFLWA</sequence>